<dbReference type="CDD" id="cd00408">
    <property type="entry name" value="DHDPS-like"/>
    <property type="match status" value="1"/>
</dbReference>
<dbReference type="InterPro" id="IPR013785">
    <property type="entry name" value="Aldolase_TIM"/>
</dbReference>
<keyword evidence="1 2" id="KW-0456">Lyase</keyword>
<reference evidence="3 4" key="1">
    <citation type="submission" date="2021-10" db="EMBL/GenBank/DDBJ databases">
        <title>Anaerobic single-cell dispensing facilitates the cultivation of human gut bacteria.</title>
        <authorList>
            <person name="Afrizal A."/>
        </authorList>
    </citation>
    <scope>NUCLEOTIDE SEQUENCE [LARGE SCALE GENOMIC DNA]</scope>
    <source>
        <strain evidence="3 4">CLA-AA-H200</strain>
    </source>
</reference>
<dbReference type="SUPFAM" id="SSF51569">
    <property type="entry name" value="Aldolase"/>
    <property type="match status" value="1"/>
</dbReference>
<organism evidence="3 4">
    <name type="scientific">Ruminococcus turbiniformis</name>
    <dbReference type="NCBI Taxonomy" id="2881258"/>
    <lineage>
        <taxon>Bacteria</taxon>
        <taxon>Bacillati</taxon>
        <taxon>Bacillota</taxon>
        <taxon>Clostridia</taxon>
        <taxon>Eubacteriales</taxon>
        <taxon>Oscillospiraceae</taxon>
        <taxon>Ruminococcus</taxon>
    </lineage>
</organism>
<evidence type="ECO:0000313" key="4">
    <source>
        <dbReference type="Proteomes" id="UP001198151"/>
    </source>
</evidence>
<evidence type="ECO:0000313" key="3">
    <source>
        <dbReference type="EMBL" id="MCC2253599.1"/>
    </source>
</evidence>
<keyword evidence="4" id="KW-1185">Reference proteome</keyword>
<dbReference type="SMART" id="SM01130">
    <property type="entry name" value="DHDPS"/>
    <property type="match status" value="1"/>
</dbReference>
<sequence>MKKEKLNGIYIPMVTPFNADESINFNGIKECTDFLADNGVTGVIPAGSTGEMIALTPEEQMAVNEATVKAADGRIKVVCSTGAYRTKDVVEMSIAAQAAGADGVMAVTPWYMAPNENELLKHYETIRKAIDIPIMVYHNPYYSTCLMTDEFMAKLYNEGFIDAVKERQADVYRQQDLRYLTDDGFAIFYGYDVCPVESCACWADGWVCGTGNLFPKENSEVFHLAKERKMEEAMKAHFEKIRPYLPLFTKPTKDGLPTPWLQIIKEGLKLRGVDAGYCRKPVISELPTDVMDSLKAVLKEYGYLN</sequence>
<dbReference type="Gene3D" id="3.20.20.70">
    <property type="entry name" value="Aldolase class I"/>
    <property type="match status" value="1"/>
</dbReference>
<dbReference type="PANTHER" id="PTHR42849:SF1">
    <property type="entry name" value="N-ACETYLNEURAMINATE LYASE"/>
    <property type="match status" value="1"/>
</dbReference>
<name>A0ABS8FVL9_9FIRM</name>
<comment type="similarity">
    <text evidence="2">Belongs to the DapA family.</text>
</comment>
<dbReference type="InterPro" id="IPR002220">
    <property type="entry name" value="DapA-like"/>
</dbReference>
<dbReference type="EMBL" id="JAJEQX010000005">
    <property type="protein sequence ID" value="MCC2253599.1"/>
    <property type="molecule type" value="Genomic_DNA"/>
</dbReference>
<evidence type="ECO:0000256" key="2">
    <source>
        <dbReference type="PIRNR" id="PIRNR001365"/>
    </source>
</evidence>
<dbReference type="RefSeq" id="WP_227706744.1">
    <property type="nucleotide sequence ID" value="NZ_JAJEQX010000005.1"/>
</dbReference>
<dbReference type="PANTHER" id="PTHR42849">
    <property type="entry name" value="N-ACETYLNEURAMINATE LYASE"/>
    <property type="match status" value="1"/>
</dbReference>
<dbReference type="Pfam" id="PF00701">
    <property type="entry name" value="DHDPS"/>
    <property type="match status" value="1"/>
</dbReference>
<accession>A0ABS8FVL9</accession>
<evidence type="ECO:0000256" key="1">
    <source>
        <dbReference type="ARBA" id="ARBA00023239"/>
    </source>
</evidence>
<dbReference type="Proteomes" id="UP001198151">
    <property type="component" value="Unassembled WGS sequence"/>
</dbReference>
<dbReference type="PIRSF" id="PIRSF001365">
    <property type="entry name" value="DHDPS"/>
    <property type="match status" value="1"/>
</dbReference>
<gene>
    <name evidence="3" type="ORF">LKD70_03960</name>
</gene>
<protein>
    <submittedName>
        <fullName evidence="3">Dihydrodipicolinate synthase family protein</fullName>
    </submittedName>
</protein>
<proteinExistence type="inferred from homology"/>
<dbReference type="PRINTS" id="PR00146">
    <property type="entry name" value="DHPICSNTHASE"/>
</dbReference>
<comment type="caution">
    <text evidence="3">The sequence shown here is derived from an EMBL/GenBank/DDBJ whole genome shotgun (WGS) entry which is preliminary data.</text>
</comment>